<reference evidence="1" key="1">
    <citation type="submission" date="2015-07" db="EMBL/GenBank/DDBJ databases">
        <title>MeaNS - Measles Nucleotide Surveillance Program.</title>
        <authorList>
            <person name="Tran T."/>
            <person name="Druce J."/>
        </authorList>
    </citation>
    <scope>NUCLEOTIDE SEQUENCE</scope>
    <source>
        <strain evidence="1">UCB-OBI-ISO-001</strain>
        <tissue evidence="1">Gonad</tissue>
    </source>
</reference>
<sequence length="84" mass="9646">SSIGSAQQGMHFVIPRMNLATNYSSLLFISEIFHFRVRLSYSLRINKAQGHTFNKTGIYLPHPVFTHGQLYVAFSRARKLFDIT</sequence>
<dbReference type="CDD" id="cd18809">
    <property type="entry name" value="SF1_C_RecD"/>
    <property type="match status" value="1"/>
</dbReference>
<dbReference type="STRING" id="37653.A0A0L8G210"/>
<organism evidence="1">
    <name type="scientific">Octopus bimaculoides</name>
    <name type="common">California two-spotted octopus</name>
    <dbReference type="NCBI Taxonomy" id="37653"/>
    <lineage>
        <taxon>Eukaryota</taxon>
        <taxon>Metazoa</taxon>
        <taxon>Spiralia</taxon>
        <taxon>Lophotrochozoa</taxon>
        <taxon>Mollusca</taxon>
        <taxon>Cephalopoda</taxon>
        <taxon>Coleoidea</taxon>
        <taxon>Octopodiformes</taxon>
        <taxon>Octopoda</taxon>
        <taxon>Incirrata</taxon>
        <taxon>Octopodidae</taxon>
        <taxon>Octopus</taxon>
    </lineage>
</organism>
<evidence type="ECO:0000313" key="1">
    <source>
        <dbReference type="EMBL" id="KOF71051.1"/>
    </source>
</evidence>
<dbReference type="AlphaFoldDB" id="A0A0L8G210"/>
<accession>A0A0L8G210</accession>
<dbReference type="InterPro" id="IPR027417">
    <property type="entry name" value="P-loop_NTPase"/>
</dbReference>
<evidence type="ECO:0008006" key="2">
    <source>
        <dbReference type="Google" id="ProtNLM"/>
    </source>
</evidence>
<gene>
    <name evidence="1" type="ORF">OCBIM_22001756mg</name>
</gene>
<proteinExistence type="predicted"/>
<dbReference type="EMBL" id="KQ424404">
    <property type="protein sequence ID" value="KOF71051.1"/>
    <property type="molecule type" value="Genomic_DNA"/>
</dbReference>
<dbReference type="SUPFAM" id="SSF52540">
    <property type="entry name" value="P-loop containing nucleoside triphosphate hydrolases"/>
    <property type="match status" value="1"/>
</dbReference>
<feature type="non-terminal residue" evidence="1">
    <location>
        <position position="84"/>
    </location>
</feature>
<feature type="non-terminal residue" evidence="1">
    <location>
        <position position="1"/>
    </location>
</feature>
<protein>
    <recommendedName>
        <fullName evidence="2">ATP-dependent DNA helicase</fullName>
    </recommendedName>
</protein>
<dbReference type="Gene3D" id="3.40.50.300">
    <property type="entry name" value="P-loop containing nucleotide triphosphate hydrolases"/>
    <property type="match status" value="1"/>
</dbReference>
<name>A0A0L8G210_OCTBM</name>